<comment type="caution">
    <text evidence="1">The sequence shown here is derived from an EMBL/GenBank/DDBJ whole genome shotgun (WGS) entry which is preliminary data.</text>
</comment>
<dbReference type="EMBL" id="JACDQQ010002208">
    <property type="protein sequence ID" value="MBA0087832.1"/>
    <property type="molecule type" value="Genomic_DNA"/>
</dbReference>
<evidence type="ECO:0000313" key="2">
    <source>
        <dbReference type="Proteomes" id="UP000567293"/>
    </source>
</evidence>
<protein>
    <recommendedName>
        <fullName evidence="3">Carboxypeptidase regulatory-like domain-containing protein</fullName>
    </recommendedName>
</protein>
<evidence type="ECO:0008006" key="3">
    <source>
        <dbReference type="Google" id="ProtNLM"/>
    </source>
</evidence>
<dbReference type="Proteomes" id="UP000567293">
    <property type="component" value="Unassembled WGS sequence"/>
</dbReference>
<reference evidence="1" key="1">
    <citation type="submission" date="2020-06" db="EMBL/GenBank/DDBJ databases">
        <title>Legume-microbial interactions unlock mineral nutrients during tropical forest succession.</title>
        <authorList>
            <person name="Epihov D.Z."/>
        </authorList>
    </citation>
    <scope>NUCLEOTIDE SEQUENCE [LARGE SCALE GENOMIC DNA]</scope>
    <source>
        <strain evidence="1">Pan2503</strain>
    </source>
</reference>
<evidence type="ECO:0000313" key="1">
    <source>
        <dbReference type="EMBL" id="MBA0087832.1"/>
    </source>
</evidence>
<keyword evidence="2" id="KW-1185">Reference proteome</keyword>
<proteinExistence type="predicted"/>
<accession>A0A7V8NUT3</accession>
<dbReference type="AlphaFoldDB" id="A0A7V8NUT3"/>
<name>A0A7V8NUT3_9BACT</name>
<gene>
    <name evidence="1" type="ORF">HRJ53_22835</name>
</gene>
<feature type="non-terminal residue" evidence="1">
    <location>
        <position position="1"/>
    </location>
</feature>
<organism evidence="1 2">
    <name type="scientific">Candidatus Acidiferrum panamense</name>
    <dbReference type="NCBI Taxonomy" id="2741543"/>
    <lineage>
        <taxon>Bacteria</taxon>
        <taxon>Pseudomonadati</taxon>
        <taxon>Acidobacteriota</taxon>
        <taxon>Terriglobia</taxon>
        <taxon>Candidatus Acidiferrales</taxon>
        <taxon>Candidatus Acidiferrum</taxon>
    </lineage>
</organism>
<sequence>VNTAIGFASSITSNGADLQHQPLVVALGGATPPIEITVRDDGAEVEGAIVGASTRDPAGAGFRSQRQSQSNVCFIPMTGGAGQFRTASVSPDGTFRLQQLPPGVYRVLAFDRQQPDLEYASEEAVSKYEAKAQVIRVVAGQKVHLQLPLITQGE</sequence>